<dbReference type="Gene3D" id="2.40.420.20">
    <property type="match status" value="1"/>
</dbReference>
<proteinExistence type="inferred from homology"/>
<feature type="domain" description="Multidrug resistance protein MdtA-like barrel-sandwich hybrid" evidence="5">
    <location>
        <begin position="58"/>
        <end position="194"/>
    </location>
</feature>
<comment type="subcellular location">
    <subcellularLocation>
        <location evidence="1">Cell envelope</location>
    </subcellularLocation>
</comment>
<dbReference type="AlphaFoldDB" id="A0A9D1GDT7"/>
<evidence type="ECO:0000256" key="3">
    <source>
        <dbReference type="SAM" id="Coils"/>
    </source>
</evidence>
<evidence type="ECO:0000259" key="7">
    <source>
        <dbReference type="Pfam" id="PF25967"/>
    </source>
</evidence>
<evidence type="ECO:0000259" key="6">
    <source>
        <dbReference type="Pfam" id="PF25944"/>
    </source>
</evidence>
<evidence type="ECO:0000259" key="5">
    <source>
        <dbReference type="Pfam" id="PF25917"/>
    </source>
</evidence>
<evidence type="ECO:0000256" key="2">
    <source>
        <dbReference type="ARBA" id="ARBA00009477"/>
    </source>
</evidence>
<dbReference type="GO" id="GO:0015562">
    <property type="term" value="F:efflux transmembrane transporter activity"/>
    <property type="evidence" value="ECO:0007669"/>
    <property type="project" value="InterPro"/>
</dbReference>
<dbReference type="PROSITE" id="PS51257">
    <property type="entry name" value="PROKAR_LIPOPROTEIN"/>
    <property type="match status" value="1"/>
</dbReference>
<reference evidence="8" key="2">
    <citation type="journal article" date="2021" name="PeerJ">
        <title>Extensive microbial diversity within the chicken gut microbiome revealed by metagenomics and culture.</title>
        <authorList>
            <person name="Gilroy R."/>
            <person name="Ravi A."/>
            <person name="Getino M."/>
            <person name="Pursley I."/>
            <person name="Horton D.L."/>
            <person name="Alikhan N.F."/>
            <person name="Baker D."/>
            <person name="Gharbi K."/>
            <person name="Hall N."/>
            <person name="Watson M."/>
            <person name="Adriaenssens E.M."/>
            <person name="Foster-Nyarko E."/>
            <person name="Jarju S."/>
            <person name="Secka A."/>
            <person name="Antonio M."/>
            <person name="Oren A."/>
            <person name="Chaudhuri R.R."/>
            <person name="La Ragione R."/>
            <person name="Hildebrand F."/>
            <person name="Pallen M.J."/>
        </authorList>
    </citation>
    <scope>NUCLEOTIDE SEQUENCE</scope>
    <source>
        <strain evidence="8">21143</strain>
    </source>
</reference>
<dbReference type="InterPro" id="IPR058626">
    <property type="entry name" value="MdtA-like_b-barrel"/>
</dbReference>
<name>A0A9D1GDT7_9BACT</name>
<evidence type="ECO:0000313" key="8">
    <source>
        <dbReference type="EMBL" id="HIT39165.1"/>
    </source>
</evidence>
<dbReference type="InterPro" id="IPR058627">
    <property type="entry name" value="MdtA-like_C"/>
</dbReference>
<feature type="domain" description="Multidrug resistance protein MdtA-like alpha-helical hairpin" evidence="4">
    <location>
        <begin position="100"/>
        <end position="167"/>
    </location>
</feature>
<feature type="domain" description="Multidrug resistance protein MdtA-like beta-barrel" evidence="6">
    <location>
        <begin position="212"/>
        <end position="291"/>
    </location>
</feature>
<dbReference type="Pfam" id="PF25944">
    <property type="entry name" value="Beta-barrel_RND"/>
    <property type="match status" value="1"/>
</dbReference>
<dbReference type="NCBIfam" id="TIGR01730">
    <property type="entry name" value="RND_mfp"/>
    <property type="match status" value="1"/>
</dbReference>
<dbReference type="InterPro" id="IPR006143">
    <property type="entry name" value="RND_pump_MFP"/>
</dbReference>
<comment type="caution">
    <text evidence="8">The sequence shown here is derived from an EMBL/GenBank/DDBJ whole genome shotgun (WGS) entry which is preliminary data.</text>
</comment>
<reference evidence="8" key="1">
    <citation type="submission" date="2020-10" db="EMBL/GenBank/DDBJ databases">
        <authorList>
            <person name="Gilroy R."/>
        </authorList>
    </citation>
    <scope>NUCLEOTIDE SEQUENCE</scope>
    <source>
        <strain evidence="8">21143</strain>
    </source>
</reference>
<dbReference type="GO" id="GO:0046677">
    <property type="term" value="P:response to antibiotic"/>
    <property type="evidence" value="ECO:0007669"/>
    <property type="project" value="TreeGrafter"/>
</dbReference>
<dbReference type="Gene3D" id="2.40.30.170">
    <property type="match status" value="1"/>
</dbReference>
<dbReference type="EMBL" id="DVKT01000032">
    <property type="protein sequence ID" value="HIT39165.1"/>
    <property type="molecule type" value="Genomic_DNA"/>
</dbReference>
<organism evidence="8 9">
    <name type="scientific">Candidatus Caccoplasma intestinavium</name>
    <dbReference type="NCBI Taxonomy" id="2840716"/>
    <lineage>
        <taxon>Bacteria</taxon>
        <taxon>Pseudomonadati</taxon>
        <taxon>Bacteroidota</taxon>
        <taxon>Bacteroidia</taxon>
        <taxon>Bacteroidales</taxon>
        <taxon>Bacteroidaceae</taxon>
        <taxon>Bacteroidaceae incertae sedis</taxon>
        <taxon>Candidatus Caccoplasma</taxon>
    </lineage>
</organism>
<sequence>MTSRNLFICFLVAGFILQACREKPSAVSEEAPLITVAYPQQRSVTLYKEYPGYISAWNAVDVVARVSGYLRESRPEAGTLVKQGELLYVIEPTLYENAVKQAEAGVLNARATLDYARNNYTRMKEARSSNAVSEIDLIQARSNMQIAEAALANAEAALNTAQTNLSYCYVRSPYTGHISLTAYAVGGYISGATSPARLSTVYQDSAVYAYFSIEDAQYLTIVENLRKMKPSAADRKVEVYTRENSAPYSGTVGYLSPNINLSTGTITLRASIENPRGELKDGLYVTVRIKSAYKENALLVPSLSVGTDQLGKYLYVVGADNKVNYRHIETSGTVEDTLTIVESGLQPGERYVSKALLKVRDGMIVNPRLEP</sequence>
<dbReference type="SUPFAM" id="SSF111369">
    <property type="entry name" value="HlyD-like secretion proteins"/>
    <property type="match status" value="1"/>
</dbReference>
<dbReference type="PANTHER" id="PTHR30158:SF10">
    <property type="entry name" value="CATION EFFLUX PUMP"/>
    <property type="match status" value="1"/>
</dbReference>
<comment type="similarity">
    <text evidence="2">Belongs to the membrane fusion protein (MFP) (TC 8.A.1) family.</text>
</comment>
<dbReference type="Gene3D" id="2.40.50.100">
    <property type="match status" value="1"/>
</dbReference>
<dbReference type="InterPro" id="IPR058624">
    <property type="entry name" value="MdtA-like_HH"/>
</dbReference>
<evidence type="ECO:0000256" key="1">
    <source>
        <dbReference type="ARBA" id="ARBA00004196"/>
    </source>
</evidence>
<dbReference type="InterPro" id="IPR058625">
    <property type="entry name" value="MdtA-like_BSH"/>
</dbReference>
<protein>
    <submittedName>
        <fullName evidence="8">Efflux RND transporter periplasmic adaptor subunit</fullName>
    </submittedName>
</protein>
<dbReference type="Pfam" id="PF25917">
    <property type="entry name" value="BSH_RND"/>
    <property type="match status" value="1"/>
</dbReference>
<dbReference type="PANTHER" id="PTHR30158">
    <property type="entry name" value="ACRA/E-RELATED COMPONENT OF DRUG EFFLUX TRANSPORTER"/>
    <property type="match status" value="1"/>
</dbReference>
<gene>
    <name evidence="8" type="ORF">IAD06_03890</name>
</gene>
<dbReference type="Pfam" id="PF25967">
    <property type="entry name" value="RND-MFP_C"/>
    <property type="match status" value="1"/>
</dbReference>
<evidence type="ECO:0000313" key="9">
    <source>
        <dbReference type="Proteomes" id="UP000886722"/>
    </source>
</evidence>
<evidence type="ECO:0000259" key="4">
    <source>
        <dbReference type="Pfam" id="PF25876"/>
    </source>
</evidence>
<dbReference type="Pfam" id="PF25876">
    <property type="entry name" value="HH_MFP_RND"/>
    <property type="match status" value="1"/>
</dbReference>
<feature type="domain" description="Multidrug resistance protein MdtA-like C-terminal permuted SH3" evidence="7">
    <location>
        <begin position="296"/>
        <end position="352"/>
    </location>
</feature>
<dbReference type="GO" id="GO:0005886">
    <property type="term" value="C:plasma membrane"/>
    <property type="evidence" value="ECO:0007669"/>
    <property type="project" value="TreeGrafter"/>
</dbReference>
<accession>A0A9D1GDT7</accession>
<dbReference type="GO" id="GO:0030313">
    <property type="term" value="C:cell envelope"/>
    <property type="evidence" value="ECO:0007669"/>
    <property type="project" value="UniProtKB-SubCell"/>
</dbReference>
<dbReference type="Gene3D" id="1.10.287.470">
    <property type="entry name" value="Helix hairpin bin"/>
    <property type="match status" value="1"/>
</dbReference>
<keyword evidence="3" id="KW-0175">Coiled coil</keyword>
<feature type="coiled-coil region" evidence="3">
    <location>
        <begin position="137"/>
        <end position="164"/>
    </location>
</feature>
<dbReference type="Proteomes" id="UP000886722">
    <property type="component" value="Unassembled WGS sequence"/>
</dbReference>